<keyword evidence="7" id="KW-1133">Transmembrane helix</keyword>
<keyword evidence="7" id="KW-0472">Membrane</keyword>
<dbReference type="Gene3D" id="2.20.100.10">
    <property type="entry name" value="Thrombospondin type-1 (TSP1) repeat"/>
    <property type="match status" value="1"/>
</dbReference>
<feature type="compositionally biased region" description="Low complexity" evidence="6">
    <location>
        <begin position="2873"/>
        <end position="2886"/>
    </location>
</feature>
<keyword evidence="1" id="KW-0808">Transferase</keyword>
<feature type="transmembrane region" description="Helical" evidence="7">
    <location>
        <begin position="2751"/>
        <end position="2775"/>
    </location>
</feature>
<dbReference type="SUPFAM" id="SSF82895">
    <property type="entry name" value="TSP-1 type 1 repeat"/>
    <property type="match status" value="1"/>
</dbReference>
<dbReference type="OrthoDB" id="446173at2759"/>
<evidence type="ECO:0000256" key="6">
    <source>
        <dbReference type="SAM" id="MobiDB-lite"/>
    </source>
</evidence>
<evidence type="ECO:0000313" key="10">
    <source>
        <dbReference type="Proteomes" id="UP000030744"/>
    </source>
</evidence>
<keyword evidence="10" id="KW-1185">Reference proteome</keyword>
<feature type="compositionally biased region" description="Acidic residues" evidence="6">
    <location>
        <begin position="614"/>
        <end position="630"/>
    </location>
</feature>
<dbReference type="PANTHER" id="PTHR24045">
    <property type="match status" value="1"/>
</dbReference>
<evidence type="ECO:0000256" key="4">
    <source>
        <dbReference type="ARBA" id="ARBA00023157"/>
    </source>
</evidence>
<feature type="compositionally biased region" description="Acidic residues" evidence="6">
    <location>
        <begin position="588"/>
        <end position="598"/>
    </location>
</feature>
<evidence type="ECO:0000256" key="5">
    <source>
        <dbReference type="ARBA" id="ARBA00023180"/>
    </source>
</evidence>
<gene>
    <name evidence="9" type="ORF">EMH_0007840</name>
</gene>
<keyword evidence="5" id="KW-0325">Glycoprotein</keyword>
<dbReference type="Proteomes" id="UP000030744">
    <property type="component" value="Unassembled WGS sequence"/>
</dbReference>
<dbReference type="InterPro" id="IPR047141">
    <property type="entry name" value="Stealth"/>
</dbReference>
<feature type="compositionally biased region" description="Polar residues" evidence="6">
    <location>
        <begin position="2888"/>
        <end position="2902"/>
    </location>
</feature>
<evidence type="ECO:0000313" key="9">
    <source>
        <dbReference type="EMBL" id="CDJ31038.1"/>
    </source>
</evidence>
<dbReference type="PROSITE" id="PS50092">
    <property type="entry name" value="TSP1"/>
    <property type="match status" value="1"/>
</dbReference>
<dbReference type="SMART" id="SM00004">
    <property type="entry name" value="NL"/>
    <property type="match status" value="3"/>
</dbReference>
<feature type="domain" description="LNR" evidence="8">
    <location>
        <begin position="536"/>
        <end position="574"/>
    </location>
</feature>
<evidence type="ECO:0000256" key="2">
    <source>
        <dbReference type="ARBA" id="ARBA00022729"/>
    </source>
</evidence>
<dbReference type="InterPro" id="IPR000800">
    <property type="entry name" value="Notch_dom"/>
</dbReference>
<keyword evidence="4" id="KW-1015">Disulfide bond</keyword>
<dbReference type="Gene3D" id="4.10.470.20">
    <property type="match status" value="2"/>
</dbReference>
<dbReference type="GeneID" id="25375777"/>
<feature type="region of interest" description="Disordered" evidence="6">
    <location>
        <begin position="577"/>
        <end position="630"/>
    </location>
</feature>
<keyword evidence="7" id="KW-0812">Transmembrane</keyword>
<dbReference type="InterPro" id="IPR000884">
    <property type="entry name" value="TSP1_rpt"/>
</dbReference>
<name>U6K6D0_9EIME</name>
<dbReference type="InterPro" id="IPR044004">
    <property type="entry name" value="TSP1_spondin_dom"/>
</dbReference>
<evidence type="ECO:0000256" key="7">
    <source>
        <dbReference type="SAM" id="Phobius"/>
    </source>
</evidence>
<feature type="region of interest" description="Disordered" evidence="6">
    <location>
        <begin position="381"/>
        <end position="404"/>
    </location>
</feature>
<organism evidence="9 10">
    <name type="scientific">Eimeria mitis</name>
    <dbReference type="NCBI Taxonomy" id="44415"/>
    <lineage>
        <taxon>Eukaryota</taxon>
        <taxon>Sar</taxon>
        <taxon>Alveolata</taxon>
        <taxon>Apicomplexa</taxon>
        <taxon>Conoidasida</taxon>
        <taxon>Coccidia</taxon>
        <taxon>Eucoccidiorida</taxon>
        <taxon>Eimeriorina</taxon>
        <taxon>Eimeriidae</taxon>
        <taxon>Eimeria</taxon>
    </lineage>
</organism>
<feature type="region of interest" description="Disordered" evidence="6">
    <location>
        <begin position="656"/>
        <end position="676"/>
    </location>
</feature>
<feature type="domain" description="LNR" evidence="8">
    <location>
        <begin position="2196"/>
        <end position="2230"/>
    </location>
</feature>
<reference evidence="9" key="2">
    <citation type="submission" date="2013-10" db="EMBL/GenBank/DDBJ databases">
        <authorList>
            <person name="Aslett M."/>
        </authorList>
    </citation>
    <scope>NUCLEOTIDE SEQUENCE [LARGE SCALE GENOMIC DNA]</scope>
    <source>
        <strain evidence="9">Houghton</strain>
    </source>
</reference>
<dbReference type="SMART" id="SM00209">
    <property type="entry name" value="TSP1"/>
    <property type="match status" value="1"/>
</dbReference>
<dbReference type="GO" id="GO:0016740">
    <property type="term" value="F:transferase activity"/>
    <property type="evidence" value="ECO:0007669"/>
    <property type="project" value="UniProtKB-KW"/>
</dbReference>
<keyword evidence="2" id="KW-0732">Signal</keyword>
<evidence type="ECO:0000256" key="3">
    <source>
        <dbReference type="ARBA" id="ARBA00022737"/>
    </source>
</evidence>
<dbReference type="Pfam" id="PF19028">
    <property type="entry name" value="TSP1_spondin"/>
    <property type="match status" value="1"/>
</dbReference>
<protein>
    <recommendedName>
        <fullName evidence="8">LNR domain-containing protein</fullName>
    </recommendedName>
</protein>
<keyword evidence="3" id="KW-0677">Repeat</keyword>
<evidence type="ECO:0000256" key="1">
    <source>
        <dbReference type="ARBA" id="ARBA00022679"/>
    </source>
</evidence>
<proteinExistence type="predicted"/>
<reference evidence="9" key="1">
    <citation type="submission" date="2013-10" db="EMBL/GenBank/DDBJ databases">
        <title>Genomic analysis of the causative agents of coccidiosis in chickens.</title>
        <authorList>
            <person name="Reid A.J."/>
            <person name="Blake D."/>
            <person name="Billington K."/>
            <person name="Browne H."/>
            <person name="Dunn M."/>
            <person name="Hung S."/>
            <person name="Kawahara F."/>
            <person name="Miranda-Saavedra D."/>
            <person name="Mourier T."/>
            <person name="Nagra H."/>
            <person name="Otto T.D."/>
            <person name="Rawlings N."/>
            <person name="Sanchez A."/>
            <person name="Sanders M."/>
            <person name="Subramaniam C."/>
            <person name="Tay Y."/>
            <person name="Dear P."/>
            <person name="Doerig C."/>
            <person name="Gruber A."/>
            <person name="Parkinson J."/>
            <person name="Shirley M."/>
            <person name="Wan K.L."/>
            <person name="Berriman M."/>
            <person name="Tomley F."/>
            <person name="Pain A."/>
        </authorList>
    </citation>
    <scope>NUCLEOTIDE SEQUENCE [LARGE SCALE GENOMIC DNA]</scope>
    <source>
        <strain evidence="9">Houghton</strain>
    </source>
</reference>
<dbReference type="EMBL" id="HG682982">
    <property type="protein sequence ID" value="CDJ31038.1"/>
    <property type="molecule type" value="Genomic_DNA"/>
</dbReference>
<evidence type="ECO:0000259" key="8">
    <source>
        <dbReference type="SMART" id="SM00004"/>
    </source>
</evidence>
<dbReference type="Pfam" id="PF00066">
    <property type="entry name" value="Notch"/>
    <property type="match status" value="2"/>
</dbReference>
<dbReference type="VEuPathDB" id="ToxoDB:EMH_0007840"/>
<feature type="region of interest" description="Disordered" evidence="6">
    <location>
        <begin position="2873"/>
        <end position="2902"/>
    </location>
</feature>
<feature type="domain" description="LNR" evidence="8">
    <location>
        <begin position="182"/>
        <end position="220"/>
    </location>
</feature>
<dbReference type="InterPro" id="IPR036383">
    <property type="entry name" value="TSP1_rpt_sf"/>
</dbReference>
<dbReference type="PANTHER" id="PTHR24045:SF0">
    <property type="entry name" value="N-ACETYLGLUCOSAMINE-1-PHOSPHOTRANSFERASE SUBUNITS ALPHA_BETA"/>
    <property type="match status" value="1"/>
</dbReference>
<accession>U6K6D0</accession>
<dbReference type="RefSeq" id="XP_013353603.1">
    <property type="nucleotide sequence ID" value="XM_013498149.1"/>
</dbReference>
<feature type="region of interest" description="Disordered" evidence="6">
    <location>
        <begin position="2812"/>
        <end position="2847"/>
    </location>
</feature>
<sequence>MLGIHFQMKDANVADLSVVKLSLNGCAARRASESGFYHDIHVVEAPINGGDPCDLLEDFEPCAEISCFGSDCKVSEWSEWGACSKECGGGVHTRERQVLMPSTGNGADCPELQQRRGCGLHRCPGVPCEDSPDVPLLTGVECKVLLAMGCHRRLQELAEENNQPFPEDLPPEVRVSDACPKTCGVCAECAPGCQLRDLGNRHCDEPCNNEACQMDLGDCGGDCALGQLPPGLRLEPATSMMTEGQTLIASCADPDMRLSPFSSMRQLAITCVGKGEFTLEPPDIPLKKDEEEALLLPPCAPDPCPFISVSGFTGDAAVFNGIFLRGDPHGSLPRFLQDTLNPPAHFLLTPTLLPRTQGSPQRQPAETVLRRQPEAMQPLGAQTAGKWASLGQKPPSGLTAAATGGDCAAETAGGDAAVGCTDSWEVGVAGTETTSKPQKATFKCIDEETRAELEAQQLGPEDSEEQQAVPQGPPVTVVAGVEMVCEDQQEVQEKSGKSCEALKKMLKCDFLLADAGVDLPSFLPPDATLALACPQTCGLCKQCARGCPLWFLGNRHCDQACNVAACQYDRGDCGSTGQAAAAPHQDAEATDEEDEEDFVALGPHEPQKKQQQQSEDDEEDEDDPATACEDDPQVKAMGFTCKVLYAVAEGTPEGCNSRLQDLRPDEALPPGVPPITRVKDACPKTCRACNDPDRLRRPGSRAADSASCQDDPMVTEMGYSCKLLLAVAEEEGEGCEARLIDLKPDQTLPPGIPHQTRVKDACPKTCNACDDPTRLQRPSHTPGAACTDFEFVGEAGSSCKLLLTLAQSQGLGGCSAPLSALLEEKHWPQGTPSDITLGDACPHTCDYCEGYTCRQIKDFLNGDCSVELESLSSTPLPPEVPKGATLRDACPYTCGACPAQQCVDNPMVQQMGYSCDMLIAAAEGRGGCEALLTSLSGEPLPAGVPPTTRVRDACLKSCNACPPLFTGAGGPEAAAAPGGAAAAPDCFDPQQRAEEGVPPTTRVRDACLKSCNACPPLFTGAGGPEAAAAPGGAAAAPDCFDDGRLPQLGYSCAMLLDFASKGCETTLGELLPQSLSLPRHLHRHDMIKDFCPKTHHLLAAGGAVDAAGRRRGCRNNPMVERAGLSCALLVKASPLGCNAKLADLSDDPLPPGVPPSATVRDACMLDCGGCIDVPTCFDGFQNGDEEGIDCGGRCRPCAPCDPSPLKALGEGVIQEGRGTAHGATRRLSCRAEFVRVAGRNGEEVICQDGTFSKPKLRCEPRSVTVQYIKAYIRNAGDLQYGAVPALFAALSSALRDLQYGAVPALFAALSSALRVQPPDELRLLAVGLDRRNDGTRPSGACEDDPRVAEMGYSCAMMEAFCDSKLHDLAAAQKKQLPDWLPKEAKVKDACRKTCGACDNRRRLQAVSGSPLSSLPLLIDAGVLWTRTAVPFSSLLTDDLPERFLSALKQQFIQRGVTLIDPTDKSLVSAAMALSSRPFTFAIESTEQRRLPIAHWEGGFGSYSPASHSKAVFAAAGLPIPSSQAVDLPHILDRDGRRPGPPSYASVDYSFGEAAPVHLPLPPGVNTLRGACFDPLSYRSDANSCCSLQEELQVFVDGPCGALLYGRRLTQETLAAFYNRRRLQAVSGSPLSSLPLLIDAGVLWTRTAVPFSSLLTDDLPERFLSALKQQFIQRGVTLIDPTDKSLVSAAMALSSRPFTFAIESTEQRRLPIAHWEGGFGSYSPASHSKAVFAAAGLPIPSSQAVDLPHILDRDGRRPGPPSYASVDYSFGEAAPVHLPLPPGVNTLRGACFDPLSYRSDANSCCSLQEELQVFVDGPCGALLYGRRLTQETLAAFCEKPVEGRYCWASFLSRVDAHKRRNGAACGLVQAVEAVLEAWCYKDPTSSPSRYCFAQVEDALEAADLRSLGSKTSSQLDEICGEKSCFRSNLRYLDNMTLLQTAWQILHAPTDEGRQGDVSPFAPEISRTFGRVPEAAAARRLQGGGTKGAGTFSQGFYEHTRRLLDARERAQHHMEAAVSAAAAFSGLHEQIEKTGRTPLERGPLTETLEEGLNLVCTKVENDYCQQTLVLLAQESPIRTPSLLLEPCASRCFVPLTGAVGAIVEAYGERYRDPWHSLLGSVMRAYGCFVPLTGAVGAIVEAYGERYRDPWHSLLGSVMRAYGRFYCVTNERGDFCGRHFFDRYRAANPHKVAAQGLELPLPDCQCPHSFLQDGQCDPECFNEACGWDGRDCLPSSMFAQLHAAVSSLVDPTCSLYHPDFECGGKCFKQYETARGVGGSGCCLGMGLDILGAVAAAEAAHPLGEIPWKVRRTVAFAEQICGTAADRTCSLGEPRPLLHVELRVVGLNSQVTLTDAGKVDEIFRALGTALTRKVGLVERDIARHFARPDPRGITVEFILDAGRDHAVRVAQLLRQPSLMKDVEAAALRQLGRVSLAAYLDLENGLLGVEFVPNSLQEEQITSPAAGLGPLPPKRGDEGLHELPLQLPPEPCTEASFASLSPQYAALERPKLSDKGDPEVVVVACSPGYLPTRGHMADSDRAICDNGKWVLEDGLDCRRTCTGRPDASLYPKGAYIVSGPDWGLNGRAAPRSLQASARHSPPMVNFGEATVTNATQGAAHGSALFVRCADGFAAGRGQEARETNIHLPSALSRVRAAGERLRSYRRGFTCHRLCPEFEQLGSAYVVTGEGQHQGDEREVSCSRGYYPQRRTHRLVCSEGSWPALPFRCSRAMTPDLREGVGGFQKILQQMFSREGILGFIAFSILVLAATLIVILCWLFCCRGRAHRRQRERAEALQALKLAVKSAGQEMVDLSRRIPARPPGDAVVPPPSEAAPTGRSSQRDPDESTPVPEWLAEERILPAQAVRRATDPRCYSAAPTTLTSLSSTPGSSIPCINSGNNREPNQSHQAVPLPRMAHEVSSEGTDAEVELMHSREEEEAIASLREAAAAKNTEQNDATPN</sequence>